<dbReference type="Pfam" id="PF00106">
    <property type="entry name" value="adh_short"/>
    <property type="match status" value="1"/>
</dbReference>
<reference evidence="6" key="1">
    <citation type="journal article" date="2013" name="Nat. Genet.">
        <title>The Capsella rubella genome and the genomic consequences of rapid mating system evolution.</title>
        <authorList>
            <person name="Slotte T."/>
            <person name="Hazzouri K.M."/>
            <person name="Agren J.A."/>
            <person name="Koenig D."/>
            <person name="Maumus F."/>
            <person name="Guo Y.L."/>
            <person name="Steige K."/>
            <person name="Platts A.E."/>
            <person name="Escobar J.S."/>
            <person name="Newman L.K."/>
            <person name="Wang W."/>
            <person name="Mandakova T."/>
            <person name="Vello E."/>
            <person name="Smith L.M."/>
            <person name="Henz S.R."/>
            <person name="Steffen J."/>
            <person name="Takuno S."/>
            <person name="Brandvain Y."/>
            <person name="Coop G."/>
            <person name="Andolfatto P."/>
            <person name="Hu T.T."/>
            <person name="Blanchette M."/>
            <person name="Clark R.M."/>
            <person name="Quesneville H."/>
            <person name="Nordborg M."/>
            <person name="Gaut B.S."/>
            <person name="Lysak M.A."/>
            <person name="Jenkins J."/>
            <person name="Grimwood J."/>
            <person name="Chapman J."/>
            <person name="Prochnik S."/>
            <person name="Shu S."/>
            <person name="Rokhsar D."/>
            <person name="Schmutz J."/>
            <person name="Weigel D."/>
            <person name="Wright S.I."/>
        </authorList>
    </citation>
    <scope>NUCLEOTIDE SEQUENCE [LARGE SCALE GENOMIC DNA]</scope>
    <source>
        <strain evidence="6">cv. Monte Gargano</strain>
    </source>
</reference>
<proteinExistence type="inferred from homology"/>
<dbReference type="AlphaFoldDB" id="R0HGC4"/>
<sequence length="88" mass="9292">MARAAQSNKWSLQGMTALVTEDFLYQISTNLESAYHLCQLDHPLLKSSGYGSIVFISSAAGVVSCSVGSIYGATKGAICQLARSLACE</sequence>
<dbReference type="eggNOG" id="KOG0725">
    <property type="taxonomic scope" value="Eukaryota"/>
</dbReference>
<comment type="similarity">
    <text evidence="3">Belongs to the short-chain dehydrogenases/reductases (SDR) family. SDR65C subfamily.</text>
</comment>
<dbReference type="InterPro" id="IPR020904">
    <property type="entry name" value="Sc_DH/Rdtase_CS"/>
</dbReference>
<evidence type="ECO:0000256" key="1">
    <source>
        <dbReference type="ARBA" id="ARBA00022857"/>
    </source>
</evidence>
<dbReference type="InterPro" id="IPR002347">
    <property type="entry name" value="SDR_fam"/>
</dbReference>
<dbReference type="PROSITE" id="PS00061">
    <property type="entry name" value="ADH_SHORT"/>
    <property type="match status" value="1"/>
</dbReference>
<dbReference type="PANTHER" id="PTHR42898:SF79">
    <property type="entry name" value="NAD(P)-BINDING ROSSMANN-FOLD PROTEIN"/>
    <property type="match status" value="1"/>
</dbReference>
<keyword evidence="2" id="KW-0560">Oxidoreductase</keyword>
<evidence type="ECO:0000256" key="4">
    <source>
        <dbReference type="SAM" id="Phobius"/>
    </source>
</evidence>
<keyword evidence="6" id="KW-1185">Reference proteome</keyword>
<dbReference type="InterPro" id="IPR036291">
    <property type="entry name" value="NAD(P)-bd_dom_sf"/>
</dbReference>
<keyword evidence="1" id="KW-0521">NADP</keyword>
<dbReference type="Gene3D" id="3.40.50.720">
    <property type="entry name" value="NAD(P)-binding Rossmann-like Domain"/>
    <property type="match status" value="1"/>
</dbReference>
<dbReference type="Proteomes" id="UP000029121">
    <property type="component" value="Unassembled WGS sequence"/>
</dbReference>
<name>R0HGC4_9BRAS</name>
<dbReference type="PRINTS" id="PR00081">
    <property type="entry name" value="GDHRDH"/>
</dbReference>
<dbReference type="GO" id="GO:0016491">
    <property type="term" value="F:oxidoreductase activity"/>
    <property type="evidence" value="ECO:0007669"/>
    <property type="project" value="UniProtKB-KW"/>
</dbReference>
<dbReference type="STRING" id="81985.R0HGC4"/>
<keyword evidence="4" id="KW-1133">Transmembrane helix</keyword>
<dbReference type="EMBL" id="KB870808">
    <property type="protein sequence ID" value="EOA28734.1"/>
    <property type="molecule type" value="Genomic_DNA"/>
</dbReference>
<dbReference type="PANTHER" id="PTHR42898">
    <property type="entry name" value="TROPINONE REDUCTASE"/>
    <property type="match status" value="1"/>
</dbReference>
<organism evidence="5 6">
    <name type="scientific">Capsella rubella</name>
    <dbReference type="NCBI Taxonomy" id="81985"/>
    <lineage>
        <taxon>Eukaryota</taxon>
        <taxon>Viridiplantae</taxon>
        <taxon>Streptophyta</taxon>
        <taxon>Embryophyta</taxon>
        <taxon>Tracheophyta</taxon>
        <taxon>Spermatophyta</taxon>
        <taxon>Magnoliopsida</taxon>
        <taxon>eudicotyledons</taxon>
        <taxon>Gunneridae</taxon>
        <taxon>Pentapetalae</taxon>
        <taxon>rosids</taxon>
        <taxon>malvids</taxon>
        <taxon>Brassicales</taxon>
        <taxon>Brassicaceae</taxon>
        <taxon>Camelineae</taxon>
        <taxon>Capsella</taxon>
    </lineage>
</organism>
<dbReference type="SUPFAM" id="SSF51735">
    <property type="entry name" value="NAD(P)-binding Rossmann-fold domains"/>
    <property type="match status" value="1"/>
</dbReference>
<gene>
    <name evidence="5" type="ORF">CARUB_v10024963mg</name>
</gene>
<evidence type="ECO:0000313" key="5">
    <source>
        <dbReference type="EMBL" id="EOA28734.1"/>
    </source>
</evidence>
<evidence type="ECO:0000313" key="6">
    <source>
        <dbReference type="Proteomes" id="UP000029121"/>
    </source>
</evidence>
<evidence type="ECO:0000256" key="2">
    <source>
        <dbReference type="ARBA" id="ARBA00023002"/>
    </source>
</evidence>
<feature type="transmembrane region" description="Helical" evidence="4">
    <location>
        <begin position="50"/>
        <end position="73"/>
    </location>
</feature>
<dbReference type="InterPro" id="IPR045000">
    <property type="entry name" value="TR"/>
</dbReference>
<evidence type="ECO:0000256" key="3">
    <source>
        <dbReference type="ARBA" id="ARBA00025714"/>
    </source>
</evidence>
<protein>
    <submittedName>
        <fullName evidence="5">Uncharacterized protein</fullName>
    </submittedName>
</protein>
<keyword evidence="4" id="KW-0472">Membrane</keyword>
<accession>R0HGC4</accession>
<keyword evidence="4" id="KW-0812">Transmembrane</keyword>